<feature type="region of interest" description="Disordered" evidence="2">
    <location>
        <begin position="588"/>
        <end position="608"/>
    </location>
</feature>
<feature type="region of interest" description="Disordered" evidence="2">
    <location>
        <begin position="178"/>
        <end position="220"/>
    </location>
</feature>
<dbReference type="InterPro" id="IPR000195">
    <property type="entry name" value="Rab-GAP-TBC_dom"/>
</dbReference>
<comment type="caution">
    <text evidence="4">The sequence shown here is derived from an EMBL/GenBank/DDBJ whole genome shotgun (WGS) entry which is preliminary data.</text>
</comment>
<dbReference type="Gene3D" id="1.10.472.80">
    <property type="entry name" value="Ypt/Rab-GAP domain of gyp1p, domain 3"/>
    <property type="match status" value="1"/>
</dbReference>
<dbReference type="Pfam" id="PF00566">
    <property type="entry name" value="RabGAP-TBC"/>
    <property type="match status" value="1"/>
</dbReference>
<organism evidence="4 5">
    <name type="scientific">Carpinus fangiana</name>
    <dbReference type="NCBI Taxonomy" id="176857"/>
    <lineage>
        <taxon>Eukaryota</taxon>
        <taxon>Viridiplantae</taxon>
        <taxon>Streptophyta</taxon>
        <taxon>Embryophyta</taxon>
        <taxon>Tracheophyta</taxon>
        <taxon>Spermatophyta</taxon>
        <taxon>Magnoliopsida</taxon>
        <taxon>eudicotyledons</taxon>
        <taxon>Gunneridae</taxon>
        <taxon>Pentapetalae</taxon>
        <taxon>rosids</taxon>
        <taxon>fabids</taxon>
        <taxon>Fagales</taxon>
        <taxon>Betulaceae</taxon>
        <taxon>Carpinus</taxon>
    </lineage>
</organism>
<proteinExistence type="predicted"/>
<dbReference type="OrthoDB" id="10249988at2759"/>
<gene>
    <name evidence="4" type="ORF">FH972_021182</name>
</gene>
<dbReference type="Gene3D" id="1.10.8.1310">
    <property type="match status" value="1"/>
</dbReference>
<keyword evidence="1" id="KW-0343">GTPase activation</keyword>
<name>A0A5N6KNS7_9ROSI</name>
<feature type="domain" description="Rab-GAP TBC" evidence="3">
    <location>
        <begin position="323"/>
        <end position="451"/>
    </location>
</feature>
<keyword evidence="5" id="KW-1185">Reference proteome</keyword>
<dbReference type="EMBL" id="VIBQ01000009">
    <property type="protein sequence ID" value="KAB8336874.1"/>
    <property type="molecule type" value="Genomic_DNA"/>
</dbReference>
<evidence type="ECO:0000256" key="1">
    <source>
        <dbReference type="ARBA" id="ARBA00022468"/>
    </source>
</evidence>
<reference evidence="4 5" key="1">
    <citation type="submission" date="2019-06" db="EMBL/GenBank/DDBJ databases">
        <title>A chromosomal-level reference genome of Carpinus fangiana (Coryloideae, Betulaceae).</title>
        <authorList>
            <person name="Yang X."/>
            <person name="Wang Z."/>
            <person name="Zhang L."/>
            <person name="Hao G."/>
            <person name="Liu J."/>
            <person name="Yang Y."/>
        </authorList>
    </citation>
    <scope>NUCLEOTIDE SEQUENCE [LARGE SCALE GENOMIC DNA]</scope>
    <source>
        <strain evidence="4">Cfa_2016G</strain>
        <tissue evidence="4">Leaf</tissue>
    </source>
</reference>
<dbReference type="GO" id="GO:0005096">
    <property type="term" value="F:GTPase activator activity"/>
    <property type="evidence" value="ECO:0007669"/>
    <property type="project" value="UniProtKB-KW"/>
</dbReference>
<dbReference type="PANTHER" id="PTHR20913">
    <property type="entry name" value="TBC1 DOMAIN FAMILY MEMBER 20/GTPASE"/>
    <property type="match status" value="1"/>
</dbReference>
<dbReference type="SUPFAM" id="SSF47923">
    <property type="entry name" value="Ypt/Rab-GAP domain of gyp1p"/>
    <property type="match status" value="1"/>
</dbReference>
<dbReference type="PANTHER" id="PTHR20913:SF7">
    <property type="entry name" value="RE60063P"/>
    <property type="match status" value="1"/>
</dbReference>
<evidence type="ECO:0000313" key="4">
    <source>
        <dbReference type="EMBL" id="KAB8336874.1"/>
    </source>
</evidence>
<evidence type="ECO:0000313" key="5">
    <source>
        <dbReference type="Proteomes" id="UP000327013"/>
    </source>
</evidence>
<protein>
    <recommendedName>
        <fullName evidence="3">Rab-GAP TBC domain-containing protein</fullName>
    </recommendedName>
</protein>
<evidence type="ECO:0000259" key="3">
    <source>
        <dbReference type="Pfam" id="PF00566"/>
    </source>
</evidence>
<feature type="region of interest" description="Disordered" evidence="2">
    <location>
        <begin position="1"/>
        <end position="23"/>
    </location>
</feature>
<feature type="compositionally biased region" description="Pro residues" evidence="2">
    <location>
        <begin position="179"/>
        <end position="190"/>
    </location>
</feature>
<dbReference type="GO" id="GO:0005789">
    <property type="term" value="C:endoplasmic reticulum membrane"/>
    <property type="evidence" value="ECO:0007669"/>
    <property type="project" value="TreeGrafter"/>
</dbReference>
<feature type="region of interest" description="Disordered" evidence="2">
    <location>
        <begin position="289"/>
        <end position="321"/>
    </location>
</feature>
<dbReference type="AlphaFoldDB" id="A0A5N6KNS7"/>
<dbReference type="GO" id="GO:0006888">
    <property type="term" value="P:endoplasmic reticulum to Golgi vesicle-mediated transport"/>
    <property type="evidence" value="ECO:0007669"/>
    <property type="project" value="TreeGrafter"/>
</dbReference>
<dbReference type="Proteomes" id="UP000327013">
    <property type="component" value="Unassembled WGS sequence"/>
</dbReference>
<dbReference type="InterPro" id="IPR045913">
    <property type="entry name" value="TBC20/Gyp8-like"/>
</dbReference>
<evidence type="ECO:0000256" key="2">
    <source>
        <dbReference type="SAM" id="MobiDB-lite"/>
    </source>
</evidence>
<sequence length="824" mass="88390">MVDGFAVERTTSRCGGAEGGSRWGSASKVIIRATWTRRSTRAAGTSHKAESSEVMGEDAAQAGAWAVSRQAAGRRSIGLACSAGDDRTEMLPIQCSCERGQRRGEKSRRGGAAPQTRPIAHTVGSLMHAHVPRPARKRLLSRDIKTSLAGGTAAGDAVIAAVAVSATTASALPVGALLPPEPPPLPPLQHPPSACAMDHRHDEAPRSAPSPEFQPESPGIEAERAVERAAKKQKILDACLRRDLPLLAALSCSRWGLIDDEARRLACMLASSALVSVDLLMAASRASATWSGKPTRAPHPPFDGLTTSSGRGPESEKSLDGRKEELDDLITDVLRRHPALCYFQGFHDIVQVLLLVLGRQDATPAVARLSLLRIRDFMLPSMTAAVVHLQLLPSILRAADATLERHLSSTRPFFALAATLTLYAHDIEEYGDIARLFDFLLSRESVISLYLFAVDELLDIEPDEPEMLHSVLSKLPQPLDLEGLIAKTTLLYDQHPPHKLPGTSWAKVSSNSVLKTTLDPRVLAGQSLHDGQSYFDKQAAEIRRLEFLRSVQSRLWQYRRPAAAFAVAFAVAVLSYWLRNNPAILRTPVSPAPRPKKEPNEPGPTSTSNGFISVQLIAYAKMANRGYDVVVDVDQEFFDVDTHEVLRRCAAAVFPRANFLDVLDGNPDLYGPFWLATTVVVILFLTGSVSRWLQSAGQPGYAYDFRLLSGAAGLVYGYTGRGCECARVLGVVWVCECDLDPGGADQLESAGRAQLGVCGGGAGGQRAVPRAQLVAGHQHDAASACEGVARAGCAAACRVGGHHQVSVLCVSLSFCGILVRGTSG</sequence>
<accession>A0A5N6KNS7</accession>
<dbReference type="InterPro" id="IPR035969">
    <property type="entry name" value="Rab-GAP_TBC_sf"/>
</dbReference>